<dbReference type="PANTHER" id="PTHR32039:SF7">
    <property type="entry name" value="COMPETENCE PROTEIN COMM"/>
    <property type="match status" value="1"/>
</dbReference>
<dbReference type="InterPro" id="IPR014721">
    <property type="entry name" value="Ribsml_uS5_D2-typ_fold_subgr"/>
</dbReference>
<evidence type="ECO:0000313" key="3">
    <source>
        <dbReference type="EMBL" id="MDQ0154251.1"/>
    </source>
</evidence>
<feature type="domain" description="AAA+ ATPase" evidence="2">
    <location>
        <begin position="212"/>
        <end position="392"/>
    </location>
</feature>
<dbReference type="Gene3D" id="3.30.230.10">
    <property type="match status" value="1"/>
</dbReference>
<evidence type="ECO:0000256" key="1">
    <source>
        <dbReference type="ARBA" id="ARBA00006354"/>
    </source>
</evidence>
<reference evidence="3 4" key="1">
    <citation type="submission" date="2023-07" db="EMBL/GenBank/DDBJ databases">
        <title>Genomic Encyclopedia of Type Strains, Phase IV (KMG-IV): sequencing the most valuable type-strain genomes for metagenomic binning, comparative biology and taxonomic classification.</title>
        <authorList>
            <person name="Goeker M."/>
        </authorList>
    </citation>
    <scope>NUCLEOTIDE SEQUENCE [LARGE SCALE GENOMIC DNA]</scope>
    <source>
        <strain evidence="3 4">DSM 23948</strain>
    </source>
</reference>
<comment type="similarity">
    <text evidence="1">Belongs to the Mg-chelatase subunits D/I family. ComM subfamily.</text>
</comment>
<dbReference type="InterPro" id="IPR003593">
    <property type="entry name" value="AAA+_ATPase"/>
</dbReference>
<protein>
    <submittedName>
        <fullName evidence="3">Magnesium chelatase family protein</fullName>
    </submittedName>
</protein>
<gene>
    <name evidence="3" type="ORF">J2S07_000555</name>
</gene>
<dbReference type="Pfam" id="PF13541">
    <property type="entry name" value="ChlI"/>
    <property type="match status" value="1"/>
</dbReference>
<dbReference type="SUPFAM" id="SSF54211">
    <property type="entry name" value="Ribosomal protein S5 domain 2-like"/>
    <property type="match status" value="1"/>
</dbReference>
<dbReference type="InterPro" id="IPR020568">
    <property type="entry name" value="Ribosomal_Su5_D2-typ_SF"/>
</dbReference>
<dbReference type="RefSeq" id="WP_307148864.1">
    <property type="nucleotide sequence ID" value="NZ_JAUSTU010000002.1"/>
</dbReference>
<name>A0ABT9UZW9_9BACL</name>
<dbReference type="InterPro" id="IPR025158">
    <property type="entry name" value="Mg_chelat-rel_C"/>
</dbReference>
<dbReference type="EMBL" id="JAUSTU010000002">
    <property type="protein sequence ID" value="MDQ0154251.1"/>
    <property type="molecule type" value="Genomic_DNA"/>
</dbReference>
<dbReference type="InterPro" id="IPR004482">
    <property type="entry name" value="Mg_chelat-rel"/>
</dbReference>
<dbReference type="PANTHER" id="PTHR32039">
    <property type="entry name" value="MAGNESIUM-CHELATASE SUBUNIT CHLI"/>
    <property type="match status" value="1"/>
</dbReference>
<dbReference type="NCBIfam" id="TIGR00368">
    <property type="entry name" value="YifB family Mg chelatase-like AAA ATPase"/>
    <property type="match status" value="1"/>
</dbReference>
<dbReference type="Proteomes" id="UP001231362">
    <property type="component" value="Unassembled WGS sequence"/>
</dbReference>
<dbReference type="Pfam" id="PF01078">
    <property type="entry name" value="Mg_chelatase"/>
    <property type="match status" value="1"/>
</dbReference>
<organism evidence="3 4">
    <name type="scientific">Anoxybacillus andreesenii</name>
    <dbReference type="NCBI Taxonomy" id="1325932"/>
    <lineage>
        <taxon>Bacteria</taxon>
        <taxon>Bacillati</taxon>
        <taxon>Bacillota</taxon>
        <taxon>Bacilli</taxon>
        <taxon>Bacillales</taxon>
        <taxon>Anoxybacillaceae</taxon>
        <taxon>Anoxybacillus</taxon>
    </lineage>
</organism>
<dbReference type="Pfam" id="PF13335">
    <property type="entry name" value="Mg_chelatase_C"/>
    <property type="match status" value="1"/>
</dbReference>
<dbReference type="Gene3D" id="3.40.50.300">
    <property type="entry name" value="P-loop containing nucleotide triphosphate hydrolases"/>
    <property type="match status" value="1"/>
</dbReference>
<accession>A0ABT9UZW9</accession>
<evidence type="ECO:0000259" key="2">
    <source>
        <dbReference type="SMART" id="SM00382"/>
    </source>
</evidence>
<dbReference type="SMART" id="SM00382">
    <property type="entry name" value="AAA"/>
    <property type="match status" value="1"/>
</dbReference>
<dbReference type="SUPFAM" id="SSF52540">
    <property type="entry name" value="P-loop containing nucleoside triphosphate hydrolases"/>
    <property type="match status" value="1"/>
</dbReference>
<sequence>MISKIMSIGLKGVEGYHVQVEVQILDGIETFLIVGLPDTSVKESKERVTSALYSFGQELIDQKIVVNLLPSEQKKNGPIFDLPIAIGILKSKGVIQSKISASTCFIGALSLDGTIHPFDGLLAAALAAKKLGFSLLYMPYDANLPDMRMDGIEIVYVSSLHEVVKHLSGQSILHLRSPEKDVGNSERSFDRDFSDIIGHSFAKRSFEVASAGEHHVFMTGPPGCGKSLLAETFPSILPPLSNESQLEKISLYQLAGMEIGVINEPPFRSPHHSASSVAIIGGGQNPKPGEISLAHRGVLFLDEMAEFPKKTLDMLRQPIETGKVTISRARSIVTYPAAFLLIGAMNPCPCGYLGSHTHYCTCTDKQIQSYQGRLSGPIRDRFDITLFLNSVKMDGNLNASIETSASIRERVQAARIRQYERYGREICNGRVSYELLLKTSPPSDRVKQLMMQMSMKKQWSNRVQVKLLRLARTISDLKEEEHLSEESLWEAMSMIQSNEHYRKERRKQIVRE</sequence>
<proteinExistence type="inferred from homology"/>
<dbReference type="InterPro" id="IPR045006">
    <property type="entry name" value="CHLI-like"/>
</dbReference>
<comment type="caution">
    <text evidence="3">The sequence shown here is derived from an EMBL/GenBank/DDBJ whole genome shotgun (WGS) entry which is preliminary data.</text>
</comment>
<keyword evidence="4" id="KW-1185">Reference proteome</keyword>
<dbReference type="InterPro" id="IPR000523">
    <property type="entry name" value="Mg_chelatse_chII-like_cat_dom"/>
</dbReference>
<evidence type="ECO:0000313" key="4">
    <source>
        <dbReference type="Proteomes" id="UP001231362"/>
    </source>
</evidence>
<dbReference type="InterPro" id="IPR027417">
    <property type="entry name" value="P-loop_NTPase"/>
</dbReference>